<dbReference type="SUPFAM" id="SSF49503">
    <property type="entry name" value="Cupredoxins"/>
    <property type="match status" value="1"/>
</dbReference>
<protein>
    <submittedName>
        <fullName evidence="1">Uncharacterized protein</fullName>
    </submittedName>
</protein>
<dbReference type="RefSeq" id="WP_273739606.1">
    <property type="nucleotide sequence ID" value="NZ_JAQIVI010000280.1"/>
</dbReference>
<proteinExistence type="predicted"/>
<dbReference type="EMBL" id="JBHSWV010000280">
    <property type="protein sequence ID" value="MFC6766653.1"/>
    <property type="molecule type" value="Genomic_DNA"/>
</dbReference>
<evidence type="ECO:0000313" key="2">
    <source>
        <dbReference type="Proteomes" id="UP001596383"/>
    </source>
</evidence>
<organism evidence="1 2">
    <name type="scientific">Natrinema soli</name>
    <dbReference type="NCBI Taxonomy" id="1930624"/>
    <lineage>
        <taxon>Archaea</taxon>
        <taxon>Methanobacteriati</taxon>
        <taxon>Methanobacteriota</taxon>
        <taxon>Stenosarchaea group</taxon>
        <taxon>Halobacteria</taxon>
        <taxon>Halobacteriales</taxon>
        <taxon>Natrialbaceae</taxon>
        <taxon>Natrinema</taxon>
    </lineage>
</organism>
<accession>A0ABD5STT2</accession>
<sequence>MQFHGVAVDWAFRTQTLRPHDTVVYAFDEKGIYEYYSQRQGEDMCGVVFVGDVLLPDLLTCE</sequence>
<dbReference type="InterPro" id="IPR008972">
    <property type="entry name" value="Cupredoxin"/>
</dbReference>
<dbReference type="AlphaFoldDB" id="A0ABD5STT2"/>
<comment type="caution">
    <text evidence="1">The sequence shown here is derived from an EMBL/GenBank/DDBJ whole genome shotgun (WGS) entry which is preliminary data.</text>
</comment>
<reference evidence="1 2" key="1">
    <citation type="journal article" date="2019" name="Int. J. Syst. Evol. Microbiol.">
        <title>The Global Catalogue of Microorganisms (GCM) 10K type strain sequencing project: providing services to taxonomists for standard genome sequencing and annotation.</title>
        <authorList>
            <consortium name="The Broad Institute Genomics Platform"/>
            <consortium name="The Broad Institute Genome Sequencing Center for Infectious Disease"/>
            <person name="Wu L."/>
            <person name="Ma J."/>
        </authorList>
    </citation>
    <scope>NUCLEOTIDE SEQUENCE [LARGE SCALE GENOMIC DNA]</scope>
    <source>
        <strain evidence="1 2">LMG 29247</strain>
    </source>
</reference>
<name>A0ABD5STT2_9EURY</name>
<dbReference type="Proteomes" id="UP001596383">
    <property type="component" value="Unassembled WGS sequence"/>
</dbReference>
<evidence type="ECO:0000313" key="1">
    <source>
        <dbReference type="EMBL" id="MFC6766653.1"/>
    </source>
</evidence>
<gene>
    <name evidence="1" type="ORF">ACFQE6_17135</name>
</gene>
<keyword evidence="2" id="KW-1185">Reference proteome</keyword>